<reference evidence="1 2" key="1">
    <citation type="journal article" date="2018" name="Evol. Lett.">
        <title>Horizontal gene cluster transfer increased hallucinogenic mushroom diversity.</title>
        <authorList>
            <person name="Reynolds H.T."/>
            <person name="Vijayakumar V."/>
            <person name="Gluck-Thaler E."/>
            <person name="Korotkin H.B."/>
            <person name="Matheny P.B."/>
            <person name="Slot J.C."/>
        </authorList>
    </citation>
    <scope>NUCLEOTIDE SEQUENCE [LARGE SCALE GENOMIC DNA]</scope>
    <source>
        <strain evidence="1 2">2631</strain>
    </source>
</reference>
<protein>
    <submittedName>
        <fullName evidence="1">Uncharacterized protein</fullName>
    </submittedName>
</protein>
<evidence type="ECO:0000313" key="2">
    <source>
        <dbReference type="Proteomes" id="UP000283269"/>
    </source>
</evidence>
<comment type="caution">
    <text evidence="1">The sequence shown here is derived from an EMBL/GenBank/DDBJ whole genome shotgun (WGS) entry which is preliminary data.</text>
</comment>
<dbReference type="Proteomes" id="UP000283269">
    <property type="component" value="Unassembled WGS sequence"/>
</dbReference>
<dbReference type="InParanoid" id="A0A409W5J8"/>
<accession>A0A409W5J8</accession>
<dbReference type="AlphaFoldDB" id="A0A409W5J8"/>
<keyword evidence="2" id="KW-1185">Reference proteome</keyword>
<organism evidence="1 2">
    <name type="scientific">Psilocybe cyanescens</name>
    <dbReference type="NCBI Taxonomy" id="93625"/>
    <lineage>
        <taxon>Eukaryota</taxon>
        <taxon>Fungi</taxon>
        <taxon>Dikarya</taxon>
        <taxon>Basidiomycota</taxon>
        <taxon>Agaricomycotina</taxon>
        <taxon>Agaricomycetes</taxon>
        <taxon>Agaricomycetidae</taxon>
        <taxon>Agaricales</taxon>
        <taxon>Agaricineae</taxon>
        <taxon>Strophariaceae</taxon>
        <taxon>Psilocybe</taxon>
    </lineage>
</organism>
<sequence length="136" mass="16294">MSSRIQIPPKFRATTSRWNIDRSFRHSRASFRTRRRRLCARRRRTNGRNMGYRRRRTRRRNGRGAFARRGLVPVQVQVVRVTVRPRRNAGQMPEISGSARSSIEWYPKATRIHITPSDSFLYLYPSLWIEWPLARK</sequence>
<proteinExistence type="predicted"/>
<gene>
    <name evidence="1" type="ORF">CVT25_013629</name>
</gene>
<dbReference type="EMBL" id="NHYD01003740">
    <property type="protein sequence ID" value="PPQ73793.1"/>
    <property type="molecule type" value="Genomic_DNA"/>
</dbReference>
<name>A0A409W5J8_PSICY</name>
<evidence type="ECO:0000313" key="1">
    <source>
        <dbReference type="EMBL" id="PPQ73793.1"/>
    </source>
</evidence>